<dbReference type="RefSeq" id="WP_038077233.1">
    <property type="nucleotide sequence ID" value="NZ_AUND01000023.1"/>
</dbReference>
<dbReference type="Proteomes" id="UP000027432">
    <property type="component" value="Unassembled WGS sequence"/>
</dbReference>
<dbReference type="STRING" id="1353537.TP2_08235"/>
<name>A0A074JBF8_9RHOB</name>
<protein>
    <recommendedName>
        <fullName evidence="1">DUF403 domain-containing protein</fullName>
    </recommendedName>
</protein>
<proteinExistence type="predicted"/>
<comment type="caution">
    <text evidence="2">The sequence shown here is derived from an EMBL/GenBank/DDBJ whole genome shotgun (WGS) entry which is preliminary data.</text>
</comment>
<dbReference type="eggNOG" id="COG2307">
    <property type="taxonomic scope" value="Bacteria"/>
</dbReference>
<sequence>MLSRTAENLFWIARYMERAETMARLLEVGARIALTPSAGHGYRSEWESLLQASGTAEGFAEKYGDPVQRNIESYLFFDRDNPSSVISCIERARENARIVRTAITGQVWDTLNTAFQEIRQIERQPRSEWETTELCEWVARQSAMMRGAMDATMLRNDGFFFMNLGYALERADNTARLIDVKYFVLLPSVEMVGTGFDNYQWQVLLRALQSYRAFHWAYGGDITASKIVDFLILNPASPRSLMSAMRKALHHLENIARFYGDEGATGPVQLRARGLVRELDQTQVTEIFDEGLHEFLTRFIGDIGDLAGMVQRNYLSGDAR</sequence>
<accession>A0A074JBF8</accession>
<organism evidence="2 3">
    <name type="scientific">Thioclava pacifica DSM 10166</name>
    <dbReference type="NCBI Taxonomy" id="1353537"/>
    <lineage>
        <taxon>Bacteria</taxon>
        <taxon>Pseudomonadati</taxon>
        <taxon>Pseudomonadota</taxon>
        <taxon>Alphaproteobacteria</taxon>
        <taxon>Rhodobacterales</taxon>
        <taxon>Paracoccaceae</taxon>
        <taxon>Thioclava</taxon>
    </lineage>
</organism>
<evidence type="ECO:0000259" key="1">
    <source>
        <dbReference type="Pfam" id="PF04168"/>
    </source>
</evidence>
<keyword evidence="3" id="KW-1185">Reference proteome</keyword>
<dbReference type="InterPro" id="IPR007296">
    <property type="entry name" value="DUF403"/>
</dbReference>
<dbReference type="Pfam" id="PF04168">
    <property type="entry name" value="Alpha-E"/>
    <property type="match status" value="1"/>
</dbReference>
<dbReference type="InterPro" id="IPR051680">
    <property type="entry name" value="ATP-dep_Glu-Cys_Ligase-2"/>
</dbReference>
<gene>
    <name evidence="2" type="ORF">TP2_08235</name>
</gene>
<dbReference type="AlphaFoldDB" id="A0A074JBF8"/>
<feature type="domain" description="DUF403" evidence="1">
    <location>
        <begin position="1"/>
        <end position="315"/>
    </location>
</feature>
<dbReference type="OrthoDB" id="9803532at2"/>
<evidence type="ECO:0000313" key="2">
    <source>
        <dbReference type="EMBL" id="KEO52918.1"/>
    </source>
</evidence>
<dbReference type="PANTHER" id="PTHR34595:SF7">
    <property type="entry name" value="SLL1039 PROTEIN"/>
    <property type="match status" value="1"/>
</dbReference>
<dbReference type="PANTHER" id="PTHR34595">
    <property type="entry name" value="BLR5612 PROTEIN"/>
    <property type="match status" value="1"/>
</dbReference>
<dbReference type="EMBL" id="AUND01000023">
    <property type="protein sequence ID" value="KEO52918.1"/>
    <property type="molecule type" value="Genomic_DNA"/>
</dbReference>
<evidence type="ECO:0000313" key="3">
    <source>
        <dbReference type="Proteomes" id="UP000027432"/>
    </source>
</evidence>
<reference evidence="2 3" key="1">
    <citation type="submission" date="2013-07" db="EMBL/GenBank/DDBJ databases">
        <title>Thioclava pacifica DSM 10166 Genome Sequencing.</title>
        <authorList>
            <person name="Lai Q."/>
            <person name="Shao Z."/>
        </authorList>
    </citation>
    <scope>NUCLEOTIDE SEQUENCE [LARGE SCALE GENOMIC DNA]</scope>
    <source>
        <strain evidence="2 3">DSM 10166</strain>
    </source>
</reference>